<proteinExistence type="predicted"/>
<evidence type="ECO:0000259" key="2">
    <source>
        <dbReference type="Pfam" id="PF06722"/>
    </source>
</evidence>
<protein>
    <recommendedName>
        <fullName evidence="2">Erythromycin biosynthesis protein CIII-like C-terminal domain-containing protein</fullName>
    </recommendedName>
</protein>
<dbReference type="Gramene" id="CDF32746">
    <property type="protein sequence ID" value="CDF32746"/>
    <property type="gene ID" value="CHC_T00001656001"/>
</dbReference>
<dbReference type="KEGG" id="ccp:CHC_T00001656001"/>
<dbReference type="OrthoDB" id="5835829at2759"/>
<dbReference type="SUPFAM" id="SSF53756">
    <property type="entry name" value="UDP-Glycosyltransferase/glycogen phosphorylase"/>
    <property type="match status" value="1"/>
</dbReference>
<evidence type="ECO:0000313" key="3">
    <source>
        <dbReference type="EMBL" id="CDF32746.1"/>
    </source>
</evidence>
<dbReference type="GeneID" id="17320226"/>
<gene>
    <name evidence="3" type="ORF">CHC_T00001656001</name>
</gene>
<dbReference type="GO" id="GO:0016758">
    <property type="term" value="F:hexosyltransferase activity"/>
    <property type="evidence" value="ECO:0007669"/>
    <property type="project" value="UniProtKB-ARBA"/>
</dbReference>
<dbReference type="InterPro" id="IPR002213">
    <property type="entry name" value="UDP_glucos_trans"/>
</dbReference>
<sequence length="472" mass="52427">MVSALIIALGSRGDTEPCFALAKSLIHSGNFHRLDICIQAEYMHLVPSDNRIHIHQFSFSTKNFAKTYYYEYFKDSFLSFFTRNFDASRPSRRCLASIIKQFFVPELPFLNEIATKENPSLLIATTLGGLIATTLAQQLNIPMWLINFQPTTPTAAYPYYMSGNKTAAVAGKNVVQMFSHFDETPENRQNIASYEIQQEAHKNSLSYINTYRSTCCLPSMDMSDVDALFSGRLENVYVLNAFSPQLIPRSMDWTEHVHQVSALAADYIPSGWSPEKKCPKLKEYLSTAKRPICVSFGSMNVAEKKTIVTRELFKALRATGINQVVLLKGSCDLGAHNLTASDSELKRWADDHVFFSEEPSQLAWLLPQCSGLICHGGAGTTFAGLRAGIPVIIAPLFCDQFFWGHVVQGRQLGSVAEPNLRDATADAYKTALKKALSEQTIHRVEKYSQKEKNACGSVAAAELIVSSIPSTS</sequence>
<keyword evidence="1" id="KW-0808">Transferase</keyword>
<dbReference type="PANTHER" id="PTHR48050">
    <property type="entry name" value="STEROL 3-BETA-GLUCOSYLTRANSFERASE"/>
    <property type="match status" value="1"/>
</dbReference>
<organism evidence="3 4">
    <name type="scientific">Chondrus crispus</name>
    <name type="common">Carrageen Irish moss</name>
    <name type="synonym">Polymorpha crispa</name>
    <dbReference type="NCBI Taxonomy" id="2769"/>
    <lineage>
        <taxon>Eukaryota</taxon>
        <taxon>Rhodophyta</taxon>
        <taxon>Florideophyceae</taxon>
        <taxon>Rhodymeniophycidae</taxon>
        <taxon>Gigartinales</taxon>
        <taxon>Gigartinaceae</taxon>
        <taxon>Chondrus</taxon>
    </lineage>
</organism>
<dbReference type="RefSeq" id="XP_005712517.1">
    <property type="nucleotide sequence ID" value="XM_005712460.1"/>
</dbReference>
<keyword evidence="4" id="KW-1185">Reference proteome</keyword>
<dbReference type="PANTHER" id="PTHR48050:SF13">
    <property type="entry name" value="STEROL 3-BETA-GLUCOSYLTRANSFERASE UGT80A2"/>
    <property type="match status" value="1"/>
</dbReference>
<dbReference type="AlphaFoldDB" id="R7Q5T9"/>
<dbReference type="InterPro" id="IPR050426">
    <property type="entry name" value="Glycosyltransferase_28"/>
</dbReference>
<reference evidence="4" key="1">
    <citation type="journal article" date="2013" name="Proc. Natl. Acad. Sci. U.S.A.">
        <title>Genome structure and metabolic features in the red seaweed Chondrus crispus shed light on evolution of the Archaeplastida.</title>
        <authorList>
            <person name="Collen J."/>
            <person name="Porcel B."/>
            <person name="Carre W."/>
            <person name="Ball S.G."/>
            <person name="Chaparro C."/>
            <person name="Tonon T."/>
            <person name="Barbeyron T."/>
            <person name="Michel G."/>
            <person name="Noel B."/>
            <person name="Valentin K."/>
            <person name="Elias M."/>
            <person name="Artiguenave F."/>
            <person name="Arun A."/>
            <person name="Aury J.M."/>
            <person name="Barbosa-Neto J.F."/>
            <person name="Bothwell J.H."/>
            <person name="Bouget F.Y."/>
            <person name="Brillet L."/>
            <person name="Cabello-Hurtado F."/>
            <person name="Capella-Gutierrez S."/>
            <person name="Charrier B."/>
            <person name="Cladiere L."/>
            <person name="Cock J.M."/>
            <person name="Coelho S.M."/>
            <person name="Colleoni C."/>
            <person name="Czjzek M."/>
            <person name="Da Silva C."/>
            <person name="Delage L."/>
            <person name="Denoeud F."/>
            <person name="Deschamps P."/>
            <person name="Dittami S.M."/>
            <person name="Gabaldon T."/>
            <person name="Gachon C.M."/>
            <person name="Groisillier A."/>
            <person name="Herve C."/>
            <person name="Jabbari K."/>
            <person name="Katinka M."/>
            <person name="Kloareg B."/>
            <person name="Kowalczyk N."/>
            <person name="Labadie K."/>
            <person name="Leblanc C."/>
            <person name="Lopez P.J."/>
            <person name="McLachlan D.H."/>
            <person name="Meslet-Cladiere L."/>
            <person name="Moustafa A."/>
            <person name="Nehr Z."/>
            <person name="Nyvall Collen P."/>
            <person name="Panaud O."/>
            <person name="Partensky F."/>
            <person name="Poulain J."/>
            <person name="Rensing S.A."/>
            <person name="Rousvoal S."/>
            <person name="Samson G."/>
            <person name="Symeonidi A."/>
            <person name="Weissenbach J."/>
            <person name="Zambounis A."/>
            <person name="Wincker P."/>
            <person name="Boyen C."/>
        </authorList>
    </citation>
    <scope>NUCLEOTIDE SEQUENCE [LARGE SCALE GENOMIC DNA]</scope>
    <source>
        <strain evidence="4">cv. Stackhouse</strain>
    </source>
</reference>
<name>R7Q5T9_CHOCR</name>
<evidence type="ECO:0000256" key="1">
    <source>
        <dbReference type="ARBA" id="ARBA00022679"/>
    </source>
</evidence>
<accession>R7Q5T9</accession>
<feature type="domain" description="Erythromycin biosynthesis protein CIII-like C-terminal" evidence="2">
    <location>
        <begin position="363"/>
        <end position="444"/>
    </location>
</feature>
<dbReference type="CDD" id="cd03784">
    <property type="entry name" value="GT1_Gtf-like"/>
    <property type="match status" value="1"/>
</dbReference>
<dbReference type="Proteomes" id="UP000012073">
    <property type="component" value="Unassembled WGS sequence"/>
</dbReference>
<dbReference type="EMBL" id="HG001566">
    <property type="protein sequence ID" value="CDF32746.1"/>
    <property type="molecule type" value="Genomic_DNA"/>
</dbReference>
<dbReference type="Pfam" id="PF06722">
    <property type="entry name" value="EryCIII-like_C"/>
    <property type="match status" value="1"/>
</dbReference>
<dbReference type="PhylomeDB" id="R7Q5T9"/>
<dbReference type="InterPro" id="IPR010610">
    <property type="entry name" value="EryCIII-like_C"/>
</dbReference>
<dbReference type="Gene3D" id="3.40.50.2000">
    <property type="entry name" value="Glycogen Phosphorylase B"/>
    <property type="match status" value="2"/>
</dbReference>
<evidence type="ECO:0000313" key="4">
    <source>
        <dbReference type="Proteomes" id="UP000012073"/>
    </source>
</evidence>
<dbReference type="GO" id="GO:0008194">
    <property type="term" value="F:UDP-glycosyltransferase activity"/>
    <property type="evidence" value="ECO:0007669"/>
    <property type="project" value="InterPro"/>
</dbReference>